<name>A0A9D4IA11_DREPO</name>
<gene>
    <name evidence="1" type="ORF">DPMN_190027</name>
</gene>
<proteinExistence type="predicted"/>
<evidence type="ECO:0000313" key="2">
    <source>
        <dbReference type="Proteomes" id="UP000828390"/>
    </source>
</evidence>
<protein>
    <submittedName>
        <fullName evidence="1">Uncharacterized protein</fullName>
    </submittedName>
</protein>
<organism evidence="1 2">
    <name type="scientific">Dreissena polymorpha</name>
    <name type="common">Zebra mussel</name>
    <name type="synonym">Mytilus polymorpha</name>
    <dbReference type="NCBI Taxonomy" id="45954"/>
    <lineage>
        <taxon>Eukaryota</taxon>
        <taxon>Metazoa</taxon>
        <taxon>Spiralia</taxon>
        <taxon>Lophotrochozoa</taxon>
        <taxon>Mollusca</taxon>
        <taxon>Bivalvia</taxon>
        <taxon>Autobranchia</taxon>
        <taxon>Heteroconchia</taxon>
        <taxon>Euheterodonta</taxon>
        <taxon>Imparidentia</taxon>
        <taxon>Neoheterodontei</taxon>
        <taxon>Myida</taxon>
        <taxon>Dreissenoidea</taxon>
        <taxon>Dreissenidae</taxon>
        <taxon>Dreissena</taxon>
    </lineage>
</organism>
<accession>A0A9D4IA11</accession>
<dbReference type="Proteomes" id="UP000828390">
    <property type="component" value="Unassembled WGS sequence"/>
</dbReference>
<keyword evidence="2" id="KW-1185">Reference proteome</keyword>
<dbReference type="AlphaFoldDB" id="A0A9D4IA11"/>
<reference evidence="1" key="2">
    <citation type="submission" date="2020-11" db="EMBL/GenBank/DDBJ databases">
        <authorList>
            <person name="McCartney M.A."/>
            <person name="Auch B."/>
            <person name="Kono T."/>
            <person name="Mallez S."/>
            <person name="Becker A."/>
            <person name="Gohl D.M."/>
            <person name="Silverstein K.A.T."/>
            <person name="Koren S."/>
            <person name="Bechman K.B."/>
            <person name="Herman A."/>
            <person name="Abrahante J.E."/>
            <person name="Garbe J."/>
        </authorList>
    </citation>
    <scope>NUCLEOTIDE SEQUENCE</scope>
    <source>
        <strain evidence="1">Duluth1</strain>
        <tissue evidence="1">Whole animal</tissue>
    </source>
</reference>
<sequence>MVLKNVVSESTLREPVCIEKSSSNSIDMDPDKILPIDIKVQFQSFHTQYESMFNGEILDIMEHADLLKQKFTWVPLYRRNVKEEYLKCKRQAC</sequence>
<reference evidence="1" key="1">
    <citation type="journal article" date="2019" name="bioRxiv">
        <title>The Genome of the Zebra Mussel, Dreissena polymorpha: A Resource for Invasive Species Research.</title>
        <authorList>
            <person name="McCartney M.A."/>
            <person name="Auch B."/>
            <person name="Kono T."/>
            <person name="Mallez S."/>
            <person name="Zhang Y."/>
            <person name="Obille A."/>
            <person name="Becker A."/>
            <person name="Abrahante J.E."/>
            <person name="Garbe J."/>
            <person name="Badalamenti J.P."/>
            <person name="Herman A."/>
            <person name="Mangelson H."/>
            <person name="Liachko I."/>
            <person name="Sullivan S."/>
            <person name="Sone E.D."/>
            <person name="Koren S."/>
            <person name="Silverstein K.A.T."/>
            <person name="Beckman K.B."/>
            <person name="Gohl D.M."/>
        </authorList>
    </citation>
    <scope>NUCLEOTIDE SEQUENCE</scope>
    <source>
        <strain evidence="1">Duluth1</strain>
        <tissue evidence="1">Whole animal</tissue>
    </source>
</reference>
<evidence type="ECO:0000313" key="1">
    <source>
        <dbReference type="EMBL" id="KAH3755336.1"/>
    </source>
</evidence>
<comment type="caution">
    <text evidence="1">The sequence shown here is derived from an EMBL/GenBank/DDBJ whole genome shotgun (WGS) entry which is preliminary data.</text>
</comment>
<dbReference type="EMBL" id="JAIWYP010000010">
    <property type="protein sequence ID" value="KAH3755336.1"/>
    <property type="molecule type" value="Genomic_DNA"/>
</dbReference>